<keyword evidence="1" id="KW-0862">Zinc</keyword>
<protein>
    <submittedName>
        <fullName evidence="5">Ribonuclease H-like domain-containing protein</fullName>
    </submittedName>
</protein>
<dbReference type="Pfam" id="PF07727">
    <property type="entry name" value="RVT_2"/>
    <property type="match status" value="1"/>
</dbReference>
<keyword evidence="1" id="KW-0479">Metal-binding</keyword>
<dbReference type="SUPFAM" id="SSF56672">
    <property type="entry name" value="DNA/RNA polymerases"/>
    <property type="match status" value="1"/>
</dbReference>
<dbReference type="InterPro" id="IPR001584">
    <property type="entry name" value="Integrase_cat-core"/>
</dbReference>
<evidence type="ECO:0000259" key="4">
    <source>
        <dbReference type="PROSITE" id="PS50994"/>
    </source>
</evidence>
<comment type="caution">
    <text evidence="5">The sequence shown here is derived from an EMBL/GenBank/DDBJ whole genome shotgun (WGS) entry which is preliminary data.</text>
</comment>
<sequence>MDQDSVHMVAASKVPMLKPGEYELWRMRMEQYIQMIDYSLWEVIENGNAPPITKVVEGVETTIAPTTAEEKAQRRLELKARSTLLMGIPNEHQLKFNSIKDAKSLLQAVEKRFGGNATTKKTQRNLLKQQYKNFTASSSEVLDQTFNRLQKLINQLEIHGESISQEDVNQKFLRSLSQEWNTHTIVWRNKPEIDTLSLDDLYNNLKIYEPEVKGTSSSSINTQNVAFVSSNSTSSTNGAVTTTHDATTASTQAIAVNSTTMDKLSDVVICAFFASQPNSPQLDNEDLQQIHPDDLEEIDLRWQMAMLTMRARRYLKNTRRVFSVNGTETIRFDKSKVECYNCHKRGHFATKCRALRNQENRNRENTRRVVPMETTTSNALISCDGLGDYNLSDQAEEGPTNFALMAYSSTSSNSKINVITYKTSLESVKARLLVYKKNEFVYEEDIKVLKRDIHLREVAITELRRKLDLIVDKCKTHLGYNDVPPPYIGNFMPPKHDLSFSGLEEFVNEPIVSEPTVKKPVVETSEAKASADKPKAVRKNNGALIIEDWVSDSEEEDVPQAKKEKKTVKSSFAKIEFVKSKEQVKSPRKTTVKQGSNFEMINKACYVCGSFDHLQYDCDNHQRQFNNKKMVKPVWNYTQRVNHQNFSRMTHPSPKRNMVPKAVLMRSGLVSLTTARPVNTAQPKTTVNSARPMTNVFNKAHSTVRRPINNKTTTKNSNFNPRVNTVSGKNVNTVRPKAIVNATRPKAILNAVKGNLVNTVKASACWVWKPKTKGNPQQGLEEKGVIDSGCSRHKTGNMSYLIDFEEIDGGYVAFRGNPKGGKITGKATKDETSGILKSFITGVENLIDQRVKVIRCDNGTEVMNKDMNQFCERKGIKREFSVARTPQQNGVAERKNKTLIKAAKTMLADSKLPTTFGLKQLILLAIKLALSFMRPCGCPVTILNTIDHLGMFDDKADEGFFIGYSISSKAFRVFNSRTRIVEENLHVQFSKNTPNIARSRPNWLFDIDALTKSINYKPVVAGNQLNGNAGIKACDDTGKASMEKVPGDNEKKVTEEPGKEGGDSSKEDESNDQEKYDNVNNTNNVNVASTNKVNVVGRKSSIELPDDLNMPELEVIVYSDDDVGAEDDMNNLDTFMPISPIPTTRIYKDHPVEQIIRDLNLAPHTRRMKKNLEEHGLFSFVQKRTNHKDFQNCLFACFLSQEEPKKVIHALKDPSWIEAMQDELLQFKLQKVWSLVDLLNGKRAIGTKWVYRNKKDEREIVIKNKARLIAQGYTQEEGIDYDKVFAPVARIEAIRLFLAYASFKDFVVYPMDVKSAFLYGKIKKEVYVCQPLGFEDLDFPDRVYKVEKALYGLHQAPKAWYETLSTYLLDNRFQRGKIDKTLFIRRDKGDILLVQVYVDDIIFGSTKKSLCTEFEKMMHKKFQMSSMGELTFFLVLQVKQKEDGTFISQDKYVTDILKKFGFTDVKTTSTPMETQKKLLKDEDGEEVDVYLYRSMICSLMYLTSSRLDIMFAVCACARYQVNPKVSHLHAVKRIFRYLKGQSKLGLWYPKDSPFDLVAYTDSDYAGAILDRKSIIGEAEYVAASSCYGELLIPLYILRALNNYGLLSKQKTINEEVKLQTLVDRKKIVSTESIVRRDLQLEDDEGIDCLSNAIIFEKLALMGMVKNLDNAGKFLMYLRRSKRKDTEVSQSSDPTNVVDEAINEEPNCSSLGDYKFEAESQEGRYEEEDMFGVNDLDGDEVVVESEVTDKAGEKRNIVEKAVAVTDAVTIPVSAATITNVELTLAQTLAELKSARPNTKGVIIQEPTLRIQAEFDEEDRLAREKAQQVEEANIAWDD</sequence>
<feature type="domain" description="CCHC-type" evidence="3">
    <location>
        <begin position="339"/>
        <end position="353"/>
    </location>
</feature>
<proteinExistence type="predicted"/>
<dbReference type="PROSITE" id="PS50994">
    <property type="entry name" value="INTEGRASE"/>
    <property type="match status" value="1"/>
</dbReference>
<gene>
    <name evidence="5" type="ORF">Tco_0820804</name>
</gene>
<feature type="compositionally biased region" description="Low complexity" evidence="2">
    <location>
        <begin position="1078"/>
        <end position="1088"/>
    </location>
</feature>
<evidence type="ECO:0000313" key="5">
    <source>
        <dbReference type="EMBL" id="GJS99634.1"/>
    </source>
</evidence>
<dbReference type="InterPro" id="IPR013103">
    <property type="entry name" value="RVT_2"/>
</dbReference>
<reference evidence="5" key="2">
    <citation type="submission" date="2022-01" db="EMBL/GenBank/DDBJ databases">
        <authorList>
            <person name="Yamashiro T."/>
            <person name="Shiraishi A."/>
            <person name="Satake H."/>
            <person name="Nakayama K."/>
        </authorList>
    </citation>
    <scope>NUCLEOTIDE SEQUENCE</scope>
</reference>
<organism evidence="5 6">
    <name type="scientific">Tanacetum coccineum</name>
    <dbReference type="NCBI Taxonomy" id="301880"/>
    <lineage>
        <taxon>Eukaryota</taxon>
        <taxon>Viridiplantae</taxon>
        <taxon>Streptophyta</taxon>
        <taxon>Embryophyta</taxon>
        <taxon>Tracheophyta</taxon>
        <taxon>Spermatophyta</taxon>
        <taxon>Magnoliopsida</taxon>
        <taxon>eudicotyledons</taxon>
        <taxon>Gunneridae</taxon>
        <taxon>Pentapetalae</taxon>
        <taxon>asterids</taxon>
        <taxon>campanulids</taxon>
        <taxon>Asterales</taxon>
        <taxon>Asteraceae</taxon>
        <taxon>Asteroideae</taxon>
        <taxon>Anthemideae</taxon>
        <taxon>Anthemidinae</taxon>
        <taxon>Tanacetum</taxon>
    </lineage>
</organism>
<dbReference type="InterPro" id="IPR036875">
    <property type="entry name" value="Znf_CCHC_sf"/>
</dbReference>
<evidence type="ECO:0000259" key="3">
    <source>
        <dbReference type="PROSITE" id="PS50158"/>
    </source>
</evidence>
<keyword evidence="1" id="KW-0863">Zinc-finger</keyword>
<reference evidence="5" key="1">
    <citation type="journal article" date="2022" name="Int. J. Mol. Sci.">
        <title>Draft Genome of Tanacetum Coccineum: Genomic Comparison of Closely Related Tanacetum-Family Plants.</title>
        <authorList>
            <person name="Yamashiro T."/>
            <person name="Shiraishi A."/>
            <person name="Nakayama K."/>
            <person name="Satake H."/>
        </authorList>
    </citation>
    <scope>NUCLEOTIDE SEQUENCE</scope>
</reference>
<dbReference type="Pfam" id="PF14223">
    <property type="entry name" value="Retrotran_gag_2"/>
    <property type="match status" value="1"/>
</dbReference>
<dbReference type="Gene3D" id="4.10.60.10">
    <property type="entry name" value="Zinc finger, CCHC-type"/>
    <property type="match status" value="1"/>
</dbReference>
<dbReference type="SUPFAM" id="SSF53098">
    <property type="entry name" value="Ribonuclease H-like"/>
    <property type="match status" value="1"/>
</dbReference>
<dbReference type="InterPro" id="IPR001878">
    <property type="entry name" value="Znf_CCHC"/>
</dbReference>
<name>A0ABQ5AAG4_9ASTR</name>
<dbReference type="Gene3D" id="3.30.420.10">
    <property type="entry name" value="Ribonuclease H-like superfamily/Ribonuclease H"/>
    <property type="match status" value="1"/>
</dbReference>
<feature type="region of interest" description="Disordered" evidence="2">
    <location>
        <begin position="1039"/>
        <end position="1088"/>
    </location>
</feature>
<keyword evidence="6" id="KW-1185">Reference proteome</keyword>
<feature type="domain" description="Integrase catalytic" evidence="4">
    <location>
        <begin position="792"/>
        <end position="956"/>
    </location>
</feature>
<accession>A0ABQ5AAG4</accession>
<dbReference type="PANTHER" id="PTHR11439">
    <property type="entry name" value="GAG-POL-RELATED RETROTRANSPOSON"/>
    <property type="match status" value="1"/>
</dbReference>
<evidence type="ECO:0000313" key="6">
    <source>
        <dbReference type="Proteomes" id="UP001151760"/>
    </source>
</evidence>
<dbReference type="SUPFAM" id="SSF57756">
    <property type="entry name" value="Retrovirus zinc finger-like domains"/>
    <property type="match status" value="1"/>
</dbReference>
<dbReference type="SMART" id="SM00343">
    <property type="entry name" value="ZnF_C2HC"/>
    <property type="match status" value="2"/>
</dbReference>
<evidence type="ECO:0000256" key="2">
    <source>
        <dbReference type="SAM" id="MobiDB-lite"/>
    </source>
</evidence>
<dbReference type="InterPro" id="IPR036397">
    <property type="entry name" value="RNaseH_sf"/>
</dbReference>
<dbReference type="PROSITE" id="PS50158">
    <property type="entry name" value="ZF_CCHC"/>
    <property type="match status" value="1"/>
</dbReference>
<dbReference type="Pfam" id="PF25597">
    <property type="entry name" value="SH3_retrovirus"/>
    <property type="match status" value="1"/>
</dbReference>
<dbReference type="PANTHER" id="PTHR11439:SF495">
    <property type="entry name" value="REVERSE TRANSCRIPTASE, RNA-DEPENDENT DNA POLYMERASE-RELATED"/>
    <property type="match status" value="1"/>
</dbReference>
<evidence type="ECO:0000256" key="1">
    <source>
        <dbReference type="PROSITE-ProRule" id="PRU00047"/>
    </source>
</evidence>
<dbReference type="InterPro" id="IPR057670">
    <property type="entry name" value="SH3_retrovirus"/>
</dbReference>
<dbReference type="EMBL" id="BQNB010012132">
    <property type="protein sequence ID" value="GJS99634.1"/>
    <property type="molecule type" value="Genomic_DNA"/>
</dbReference>
<dbReference type="InterPro" id="IPR012337">
    <property type="entry name" value="RNaseH-like_sf"/>
</dbReference>
<feature type="compositionally biased region" description="Basic and acidic residues" evidence="2">
    <location>
        <begin position="1039"/>
        <end position="1077"/>
    </location>
</feature>
<dbReference type="Proteomes" id="UP001151760">
    <property type="component" value="Unassembled WGS sequence"/>
</dbReference>
<dbReference type="InterPro" id="IPR043502">
    <property type="entry name" value="DNA/RNA_pol_sf"/>
</dbReference>